<keyword evidence="2 4" id="KW-0238">DNA-binding</keyword>
<evidence type="ECO:0000256" key="4">
    <source>
        <dbReference type="PROSITE-ProRule" id="PRU00335"/>
    </source>
</evidence>
<dbReference type="SUPFAM" id="SSF48498">
    <property type="entry name" value="Tetracyclin repressor-like, C-terminal domain"/>
    <property type="match status" value="1"/>
</dbReference>
<evidence type="ECO:0000313" key="6">
    <source>
        <dbReference type="EMBL" id="RJG57351.1"/>
    </source>
</evidence>
<dbReference type="Pfam" id="PF13305">
    <property type="entry name" value="TetR_C_33"/>
    <property type="match status" value="1"/>
</dbReference>
<dbReference type="GO" id="GO:0000976">
    <property type="term" value="F:transcription cis-regulatory region binding"/>
    <property type="evidence" value="ECO:0007669"/>
    <property type="project" value="TreeGrafter"/>
</dbReference>
<dbReference type="AlphaFoldDB" id="A0A418YXL2"/>
<dbReference type="RefSeq" id="WP_119744055.1">
    <property type="nucleotide sequence ID" value="NZ_QVRA01000002.1"/>
</dbReference>
<sequence length="205" mass="22469">MGRRSDHSRAELEALILDEGHRHMAEVGFARFSAREVAKRIGYAVGTLYNVFGSYDRLIVAINTRTFEQWAAYLEDRLAQPSTDRIAALVEGYFSFAAEHMPLWTAIYDHRLPPDMAMPEGFAARRGALTDVVVREVAAVLPVQLRDRAPRLARSLVATVHGHCTFALNGSFALLGETAPLDMAIARVRESLAASGASMPLADTG</sequence>
<gene>
    <name evidence="6" type="ORF">D0Z70_03880</name>
</gene>
<dbReference type="PANTHER" id="PTHR30055:SF234">
    <property type="entry name" value="HTH-TYPE TRANSCRIPTIONAL REGULATOR BETI"/>
    <property type="match status" value="1"/>
</dbReference>
<dbReference type="PANTHER" id="PTHR30055">
    <property type="entry name" value="HTH-TYPE TRANSCRIPTIONAL REGULATOR RUTR"/>
    <property type="match status" value="1"/>
</dbReference>
<evidence type="ECO:0000313" key="7">
    <source>
        <dbReference type="Proteomes" id="UP000283469"/>
    </source>
</evidence>
<evidence type="ECO:0000256" key="3">
    <source>
        <dbReference type="ARBA" id="ARBA00023163"/>
    </source>
</evidence>
<dbReference type="InterPro" id="IPR025996">
    <property type="entry name" value="MT1864/Rv1816-like_C"/>
</dbReference>
<organism evidence="6 7">
    <name type="scientific">Sphingobium terrigena</name>
    <dbReference type="NCBI Taxonomy" id="2304063"/>
    <lineage>
        <taxon>Bacteria</taxon>
        <taxon>Pseudomonadati</taxon>
        <taxon>Pseudomonadota</taxon>
        <taxon>Alphaproteobacteria</taxon>
        <taxon>Sphingomonadales</taxon>
        <taxon>Sphingomonadaceae</taxon>
        <taxon>Sphingobium</taxon>
    </lineage>
</organism>
<dbReference type="InterPro" id="IPR050109">
    <property type="entry name" value="HTH-type_TetR-like_transc_reg"/>
</dbReference>
<dbReference type="SUPFAM" id="SSF46689">
    <property type="entry name" value="Homeodomain-like"/>
    <property type="match status" value="1"/>
</dbReference>
<dbReference type="Pfam" id="PF00440">
    <property type="entry name" value="TetR_N"/>
    <property type="match status" value="1"/>
</dbReference>
<comment type="caution">
    <text evidence="6">The sequence shown here is derived from an EMBL/GenBank/DDBJ whole genome shotgun (WGS) entry which is preliminary data.</text>
</comment>
<proteinExistence type="predicted"/>
<reference evidence="6 7" key="1">
    <citation type="submission" date="2018-08" db="EMBL/GenBank/DDBJ databases">
        <title>Sphingobium sp. EO9.</title>
        <authorList>
            <person name="Park Y."/>
            <person name="Kim K.H."/>
            <person name="Jeon C.O."/>
        </authorList>
    </citation>
    <scope>NUCLEOTIDE SEQUENCE [LARGE SCALE GENOMIC DNA]</scope>
    <source>
        <strain evidence="6 7">EO9</strain>
    </source>
</reference>
<protein>
    <submittedName>
        <fullName evidence="6">TetR/AcrR family transcriptional regulator</fullName>
    </submittedName>
</protein>
<evidence type="ECO:0000256" key="2">
    <source>
        <dbReference type="ARBA" id="ARBA00023125"/>
    </source>
</evidence>
<dbReference type="GO" id="GO:0003700">
    <property type="term" value="F:DNA-binding transcription factor activity"/>
    <property type="evidence" value="ECO:0007669"/>
    <property type="project" value="TreeGrafter"/>
</dbReference>
<evidence type="ECO:0000256" key="1">
    <source>
        <dbReference type="ARBA" id="ARBA00023015"/>
    </source>
</evidence>
<keyword evidence="1" id="KW-0805">Transcription regulation</keyword>
<accession>A0A418YXL2</accession>
<dbReference type="OrthoDB" id="7223515at2"/>
<name>A0A418YXL2_9SPHN</name>
<dbReference type="EMBL" id="QVRA01000002">
    <property type="protein sequence ID" value="RJG57351.1"/>
    <property type="molecule type" value="Genomic_DNA"/>
</dbReference>
<dbReference type="Gene3D" id="1.10.357.10">
    <property type="entry name" value="Tetracycline Repressor, domain 2"/>
    <property type="match status" value="1"/>
</dbReference>
<feature type="DNA-binding region" description="H-T-H motif" evidence="4">
    <location>
        <begin position="33"/>
        <end position="52"/>
    </location>
</feature>
<dbReference type="InterPro" id="IPR001647">
    <property type="entry name" value="HTH_TetR"/>
</dbReference>
<dbReference type="InterPro" id="IPR009057">
    <property type="entry name" value="Homeodomain-like_sf"/>
</dbReference>
<dbReference type="InterPro" id="IPR036271">
    <property type="entry name" value="Tet_transcr_reg_TetR-rel_C_sf"/>
</dbReference>
<dbReference type="PROSITE" id="PS50977">
    <property type="entry name" value="HTH_TETR_2"/>
    <property type="match status" value="1"/>
</dbReference>
<evidence type="ECO:0000259" key="5">
    <source>
        <dbReference type="PROSITE" id="PS50977"/>
    </source>
</evidence>
<dbReference type="Proteomes" id="UP000283469">
    <property type="component" value="Unassembled WGS sequence"/>
</dbReference>
<keyword evidence="3" id="KW-0804">Transcription</keyword>
<feature type="domain" description="HTH tetR-type" evidence="5">
    <location>
        <begin position="10"/>
        <end position="70"/>
    </location>
</feature>
<keyword evidence="7" id="KW-1185">Reference proteome</keyword>